<evidence type="ECO:0000256" key="2">
    <source>
        <dbReference type="ARBA" id="ARBA00010621"/>
    </source>
</evidence>
<accession>A0A518BY86</accession>
<keyword evidence="14" id="KW-0133">Cell shape</keyword>
<keyword evidence="6 14" id="KW-0812">Transmembrane</keyword>
<dbReference type="Pfam" id="PF02673">
    <property type="entry name" value="BacA"/>
    <property type="match status" value="1"/>
</dbReference>
<evidence type="ECO:0000256" key="4">
    <source>
        <dbReference type="ARBA" id="ARBA00021581"/>
    </source>
</evidence>
<comment type="subcellular location">
    <subcellularLocation>
        <location evidence="1 14">Cell membrane</location>
        <topology evidence="1 14">Multi-pass membrane protein</topology>
    </subcellularLocation>
</comment>
<feature type="transmembrane region" description="Helical" evidence="14">
    <location>
        <begin position="265"/>
        <end position="284"/>
    </location>
</feature>
<dbReference type="GO" id="GO:0009252">
    <property type="term" value="P:peptidoglycan biosynthetic process"/>
    <property type="evidence" value="ECO:0007669"/>
    <property type="project" value="UniProtKB-KW"/>
</dbReference>
<evidence type="ECO:0000256" key="8">
    <source>
        <dbReference type="ARBA" id="ARBA00022989"/>
    </source>
</evidence>
<keyword evidence="10 14" id="KW-0046">Antibiotic resistance</keyword>
<dbReference type="HAMAP" id="MF_01006">
    <property type="entry name" value="Undec_diphosphatase"/>
    <property type="match status" value="1"/>
</dbReference>
<comment type="similarity">
    <text evidence="2 14">Belongs to the UppP family.</text>
</comment>
<keyword evidence="8 14" id="KW-1133">Transmembrane helix</keyword>
<evidence type="ECO:0000256" key="9">
    <source>
        <dbReference type="ARBA" id="ARBA00023136"/>
    </source>
</evidence>
<evidence type="ECO:0000256" key="10">
    <source>
        <dbReference type="ARBA" id="ARBA00023251"/>
    </source>
</evidence>
<dbReference type="EMBL" id="CP036280">
    <property type="protein sequence ID" value="QDU71918.1"/>
    <property type="molecule type" value="Genomic_DNA"/>
</dbReference>
<dbReference type="PANTHER" id="PTHR30622">
    <property type="entry name" value="UNDECAPRENYL-DIPHOSPHATASE"/>
    <property type="match status" value="1"/>
</dbReference>
<evidence type="ECO:0000256" key="1">
    <source>
        <dbReference type="ARBA" id="ARBA00004651"/>
    </source>
</evidence>
<dbReference type="InterPro" id="IPR003824">
    <property type="entry name" value="UppP"/>
</dbReference>
<evidence type="ECO:0000256" key="12">
    <source>
        <dbReference type="ARBA" id="ARBA00032932"/>
    </source>
</evidence>
<keyword evidence="14" id="KW-0573">Peptidoglycan synthesis</keyword>
<feature type="transmembrane region" description="Helical" evidence="14">
    <location>
        <begin position="115"/>
        <end position="137"/>
    </location>
</feature>
<feature type="transmembrane region" description="Helical" evidence="14">
    <location>
        <begin position="46"/>
        <end position="65"/>
    </location>
</feature>
<name>A0A518BY86_9BACT</name>
<evidence type="ECO:0000256" key="6">
    <source>
        <dbReference type="ARBA" id="ARBA00022692"/>
    </source>
</evidence>
<evidence type="ECO:0000256" key="5">
    <source>
        <dbReference type="ARBA" id="ARBA00022475"/>
    </source>
</evidence>
<dbReference type="Proteomes" id="UP000320386">
    <property type="component" value="Chromosome"/>
</dbReference>
<keyword evidence="7 14" id="KW-0378">Hydrolase</keyword>
<evidence type="ECO:0000256" key="3">
    <source>
        <dbReference type="ARBA" id="ARBA00012374"/>
    </source>
</evidence>
<dbReference type="RefSeq" id="WP_236254292.1">
    <property type="nucleotide sequence ID" value="NZ_CP036280.1"/>
</dbReference>
<proteinExistence type="inferred from homology"/>
<dbReference type="KEGG" id="mcad:Pan265_17770"/>
<dbReference type="GO" id="GO:0046677">
    <property type="term" value="P:response to antibiotic"/>
    <property type="evidence" value="ECO:0007669"/>
    <property type="project" value="UniProtKB-UniRule"/>
</dbReference>
<evidence type="ECO:0000256" key="13">
    <source>
        <dbReference type="ARBA" id="ARBA00047594"/>
    </source>
</evidence>
<dbReference type="AlphaFoldDB" id="A0A518BY86"/>
<evidence type="ECO:0000256" key="11">
    <source>
        <dbReference type="ARBA" id="ARBA00032707"/>
    </source>
</evidence>
<feature type="transmembrane region" description="Helical" evidence="14">
    <location>
        <begin position="183"/>
        <end position="216"/>
    </location>
</feature>
<feature type="transmembrane region" description="Helical" evidence="14">
    <location>
        <begin position="158"/>
        <end position="177"/>
    </location>
</feature>
<evidence type="ECO:0000313" key="16">
    <source>
        <dbReference type="Proteomes" id="UP000320386"/>
    </source>
</evidence>
<dbReference type="EC" id="3.6.1.27" evidence="3 14"/>
<sequence>MSDMSWWEAIVLGVVEGLTEYLPVSSTGHLILAQRAMGLDGPAANAYAICIQGGAIIAVLGLYAGRVKQGVLGSLGAVGLRKEKDPAGARLAWNLIVAFIPAAILGKLFDDKIEMYLFGLWPIVTAWVVGGVAILAVDVWRSKRGVSEGREAKGIDDMTWRMALVIGLLQCVAMWPGTSRSLMTIVAGVLVGMSLAAAVEFSFLIGVVTLLAATVYKAIDAGPVMLEAYGWTPMIIGSVAAWASAVVAVRWMVDYLKQHGLALFGWYRVALGVVVAVLIVTGVLKG</sequence>
<comment type="catalytic activity">
    <reaction evidence="13 14">
        <text>di-trans,octa-cis-undecaprenyl diphosphate + H2O = di-trans,octa-cis-undecaprenyl phosphate + phosphate + H(+)</text>
        <dbReference type="Rhea" id="RHEA:28094"/>
        <dbReference type="ChEBI" id="CHEBI:15377"/>
        <dbReference type="ChEBI" id="CHEBI:15378"/>
        <dbReference type="ChEBI" id="CHEBI:43474"/>
        <dbReference type="ChEBI" id="CHEBI:58405"/>
        <dbReference type="ChEBI" id="CHEBI:60392"/>
        <dbReference type="EC" id="3.6.1.27"/>
    </reaction>
</comment>
<organism evidence="15 16">
    <name type="scientific">Mucisphaera calidilacus</name>
    <dbReference type="NCBI Taxonomy" id="2527982"/>
    <lineage>
        <taxon>Bacteria</taxon>
        <taxon>Pseudomonadati</taxon>
        <taxon>Planctomycetota</taxon>
        <taxon>Phycisphaerae</taxon>
        <taxon>Phycisphaerales</taxon>
        <taxon>Phycisphaeraceae</taxon>
        <taxon>Mucisphaera</taxon>
    </lineage>
</organism>
<gene>
    <name evidence="14 15" type="primary">uppP</name>
    <name evidence="15" type="ORF">Pan265_17770</name>
</gene>
<keyword evidence="16" id="KW-1185">Reference proteome</keyword>
<evidence type="ECO:0000313" key="15">
    <source>
        <dbReference type="EMBL" id="QDU71918.1"/>
    </source>
</evidence>
<dbReference type="GO" id="GO:0050380">
    <property type="term" value="F:undecaprenyl-diphosphatase activity"/>
    <property type="evidence" value="ECO:0007669"/>
    <property type="project" value="UniProtKB-UniRule"/>
</dbReference>
<feature type="transmembrane region" description="Helical" evidence="14">
    <location>
        <begin position="91"/>
        <end position="109"/>
    </location>
</feature>
<dbReference type="GO" id="GO:0008360">
    <property type="term" value="P:regulation of cell shape"/>
    <property type="evidence" value="ECO:0007669"/>
    <property type="project" value="UniProtKB-KW"/>
</dbReference>
<keyword evidence="5 14" id="KW-1003">Cell membrane</keyword>
<evidence type="ECO:0000256" key="7">
    <source>
        <dbReference type="ARBA" id="ARBA00022801"/>
    </source>
</evidence>
<keyword evidence="14" id="KW-0961">Cell wall biogenesis/degradation</keyword>
<keyword evidence="9 14" id="KW-0472">Membrane</keyword>
<comment type="function">
    <text evidence="14">Catalyzes the dephosphorylation of undecaprenyl diphosphate (UPP). Confers resistance to bacitracin.</text>
</comment>
<comment type="miscellaneous">
    <text evidence="14">Bacitracin is thought to be involved in the inhibition of peptidoglycan synthesis by sequestering undecaprenyl diphosphate, thereby reducing the pool of lipid carrier available.</text>
</comment>
<dbReference type="PANTHER" id="PTHR30622:SF3">
    <property type="entry name" value="UNDECAPRENYL-DIPHOSPHATASE"/>
    <property type="match status" value="1"/>
</dbReference>
<protein>
    <recommendedName>
        <fullName evidence="4 14">Undecaprenyl-diphosphatase</fullName>
        <ecNumber evidence="3 14">3.6.1.27</ecNumber>
    </recommendedName>
    <alternativeName>
        <fullName evidence="12 14">Bacitracin resistance protein</fullName>
    </alternativeName>
    <alternativeName>
        <fullName evidence="11 14">Undecaprenyl pyrophosphate phosphatase</fullName>
    </alternativeName>
</protein>
<dbReference type="GO" id="GO:0071555">
    <property type="term" value="P:cell wall organization"/>
    <property type="evidence" value="ECO:0007669"/>
    <property type="project" value="UniProtKB-KW"/>
</dbReference>
<dbReference type="GO" id="GO:0005886">
    <property type="term" value="C:plasma membrane"/>
    <property type="evidence" value="ECO:0007669"/>
    <property type="project" value="UniProtKB-SubCell"/>
</dbReference>
<feature type="transmembrane region" description="Helical" evidence="14">
    <location>
        <begin position="228"/>
        <end position="253"/>
    </location>
</feature>
<evidence type="ECO:0000256" key="14">
    <source>
        <dbReference type="HAMAP-Rule" id="MF_01006"/>
    </source>
</evidence>
<reference evidence="15 16" key="1">
    <citation type="submission" date="2019-02" db="EMBL/GenBank/DDBJ databases">
        <title>Deep-cultivation of Planctomycetes and their phenomic and genomic characterization uncovers novel biology.</title>
        <authorList>
            <person name="Wiegand S."/>
            <person name="Jogler M."/>
            <person name="Boedeker C."/>
            <person name="Pinto D."/>
            <person name="Vollmers J."/>
            <person name="Rivas-Marin E."/>
            <person name="Kohn T."/>
            <person name="Peeters S.H."/>
            <person name="Heuer A."/>
            <person name="Rast P."/>
            <person name="Oberbeckmann S."/>
            <person name="Bunk B."/>
            <person name="Jeske O."/>
            <person name="Meyerdierks A."/>
            <person name="Storesund J.E."/>
            <person name="Kallscheuer N."/>
            <person name="Luecker S."/>
            <person name="Lage O.M."/>
            <person name="Pohl T."/>
            <person name="Merkel B.J."/>
            <person name="Hornburger P."/>
            <person name="Mueller R.-W."/>
            <person name="Bruemmer F."/>
            <person name="Labrenz M."/>
            <person name="Spormann A.M."/>
            <person name="Op den Camp H."/>
            <person name="Overmann J."/>
            <person name="Amann R."/>
            <person name="Jetten M.S.M."/>
            <person name="Mascher T."/>
            <person name="Medema M.H."/>
            <person name="Devos D.P."/>
            <person name="Kaster A.-K."/>
            <person name="Ovreas L."/>
            <person name="Rohde M."/>
            <person name="Galperin M.Y."/>
            <person name="Jogler C."/>
        </authorList>
    </citation>
    <scope>NUCLEOTIDE SEQUENCE [LARGE SCALE GENOMIC DNA]</scope>
    <source>
        <strain evidence="15 16">Pan265</strain>
    </source>
</reference>